<dbReference type="Proteomes" id="UP000183263">
    <property type="component" value="Unassembled WGS sequence"/>
</dbReference>
<evidence type="ECO:0000313" key="3">
    <source>
        <dbReference type="Proteomes" id="UP000183263"/>
    </source>
</evidence>
<feature type="domain" description="DUF8017" evidence="1">
    <location>
        <begin position="107"/>
        <end position="271"/>
    </location>
</feature>
<organism evidence="2 3">
    <name type="scientific">Rhodococcus triatomae</name>
    <dbReference type="NCBI Taxonomy" id="300028"/>
    <lineage>
        <taxon>Bacteria</taxon>
        <taxon>Bacillati</taxon>
        <taxon>Actinomycetota</taxon>
        <taxon>Actinomycetes</taxon>
        <taxon>Mycobacteriales</taxon>
        <taxon>Nocardiaceae</taxon>
        <taxon>Rhodococcus</taxon>
    </lineage>
</organism>
<proteinExistence type="predicted"/>
<evidence type="ECO:0000259" key="1">
    <source>
        <dbReference type="Pfam" id="PF26056"/>
    </source>
</evidence>
<reference evidence="2 3" key="1">
    <citation type="submission" date="2016-10" db="EMBL/GenBank/DDBJ databases">
        <authorList>
            <person name="de Groot N.N."/>
        </authorList>
    </citation>
    <scope>NUCLEOTIDE SEQUENCE [LARGE SCALE GENOMIC DNA]</scope>
    <source>
        <strain evidence="2 3">DSM 44892</strain>
    </source>
</reference>
<protein>
    <recommendedName>
        <fullName evidence="1">DUF8017 domain-containing protein</fullName>
    </recommendedName>
</protein>
<accession>A0A1G8RX03</accession>
<keyword evidence="3" id="KW-1185">Reference proteome</keyword>
<dbReference type="AlphaFoldDB" id="A0A1G8RX03"/>
<dbReference type="PROSITE" id="PS51257">
    <property type="entry name" value="PROKAR_LIPOPROTEIN"/>
    <property type="match status" value="1"/>
</dbReference>
<sequence>MHLRPNVRVFFTATVMVCGVTVAGCGAEVVAAVAVAADPPVERTSHSQGSVPANGAEQSFADIAAEEMRVRIPFRPDVDPPPDWPRIKVPSTRVEVPEGSPQPLVISSGWTYDVPPSRRAAQGSMAGWTTDTFGPILYKPIGDLKSQSCDGEWIGLAGVAGYSGTPVLDAAVNEIELAEHVVGDDGDPAPTVTCSEPIRSTIGGLEAARVSARVADIVSDDRGPSTVRFEVVAVPAFSNREVMVLMVMTAEGLEPVDPGVPDTIFSSLRRTDGHGN</sequence>
<dbReference type="RefSeq" id="WP_139278267.1">
    <property type="nucleotide sequence ID" value="NZ_CP048813.1"/>
</dbReference>
<name>A0A1G8RX03_9NOCA</name>
<dbReference type="EMBL" id="FNDN01000019">
    <property type="protein sequence ID" value="SDJ21446.1"/>
    <property type="molecule type" value="Genomic_DNA"/>
</dbReference>
<gene>
    <name evidence="2" type="ORF">SAMN05444695_11924</name>
</gene>
<dbReference type="Pfam" id="PF26056">
    <property type="entry name" value="DUF8017"/>
    <property type="match status" value="1"/>
</dbReference>
<dbReference type="InterPro" id="IPR058330">
    <property type="entry name" value="DUF8017"/>
</dbReference>
<evidence type="ECO:0000313" key="2">
    <source>
        <dbReference type="EMBL" id="SDJ21446.1"/>
    </source>
</evidence>